<proteinExistence type="predicted"/>
<dbReference type="InterPro" id="IPR029058">
    <property type="entry name" value="AB_hydrolase_fold"/>
</dbReference>
<dbReference type="PANTHER" id="PTHR35560:SF3">
    <property type="entry name" value="PEPTIDASE S9 PROLYL OLIGOPEPTIDASE CATALYTIC DOMAIN-CONTAINING PROTEIN"/>
    <property type="match status" value="1"/>
</dbReference>
<gene>
    <name evidence="3" type="ORF">SAMN05216550_112180</name>
</gene>
<evidence type="ECO:0000256" key="2">
    <source>
        <dbReference type="SAM" id="SignalP"/>
    </source>
</evidence>
<feature type="region of interest" description="Disordered" evidence="1">
    <location>
        <begin position="1"/>
        <end position="20"/>
    </location>
</feature>
<feature type="chain" id="PRO_5043032556" description="Alpha/beta hydrolase" evidence="2">
    <location>
        <begin position="49"/>
        <end position="390"/>
    </location>
</feature>
<comment type="caution">
    <text evidence="3">The sequence shown here is derived from an EMBL/GenBank/DDBJ whole genome shotgun (WGS) entry which is preliminary data.</text>
</comment>
<reference evidence="3 4" key="1">
    <citation type="submission" date="2016-10" db="EMBL/GenBank/DDBJ databases">
        <authorList>
            <person name="Varghese N."/>
            <person name="Submissions S."/>
        </authorList>
    </citation>
    <scope>NUCLEOTIDE SEQUENCE [LARGE SCALE GENOMIC DNA]</scope>
    <source>
        <strain evidence="3 4">LMG 22274</strain>
    </source>
</reference>
<dbReference type="Proteomes" id="UP000183529">
    <property type="component" value="Unassembled WGS sequence"/>
</dbReference>
<dbReference type="RefSeq" id="WP_244144324.1">
    <property type="nucleotide sequence ID" value="NZ_CADFGN010000004.1"/>
</dbReference>
<name>A0AAQ1GIM3_9BURK</name>
<accession>A0AAQ1GIM3</accession>
<feature type="signal peptide" evidence="2">
    <location>
        <begin position="1"/>
        <end position="48"/>
    </location>
</feature>
<evidence type="ECO:0000256" key="1">
    <source>
        <dbReference type="SAM" id="MobiDB-lite"/>
    </source>
</evidence>
<protein>
    <recommendedName>
        <fullName evidence="5">Alpha/beta hydrolase</fullName>
    </recommendedName>
</protein>
<dbReference type="EMBL" id="FNZM01000012">
    <property type="protein sequence ID" value="SEJ99405.1"/>
    <property type="molecule type" value="Genomic_DNA"/>
</dbReference>
<evidence type="ECO:0000313" key="3">
    <source>
        <dbReference type="EMBL" id="SEJ99405.1"/>
    </source>
</evidence>
<dbReference type="Gene3D" id="3.40.50.1820">
    <property type="entry name" value="alpha/beta hydrolase"/>
    <property type="match status" value="1"/>
</dbReference>
<dbReference type="AlphaFoldDB" id="A0AAQ1GIM3"/>
<dbReference type="PANTHER" id="PTHR35560">
    <property type="entry name" value="BLL0132 PROTEIN"/>
    <property type="match status" value="1"/>
</dbReference>
<organism evidence="3 4">
    <name type="scientific">Paraburkholderia tropica</name>
    <dbReference type="NCBI Taxonomy" id="92647"/>
    <lineage>
        <taxon>Bacteria</taxon>
        <taxon>Pseudomonadati</taxon>
        <taxon>Pseudomonadota</taxon>
        <taxon>Betaproteobacteria</taxon>
        <taxon>Burkholderiales</taxon>
        <taxon>Burkholderiaceae</taxon>
        <taxon>Paraburkholderia</taxon>
    </lineage>
</organism>
<dbReference type="SUPFAM" id="SSF53474">
    <property type="entry name" value="alpha/beta-Hydrolases"/>
    <property type="match status" value="1"/>
</dbReference>
<evidence type="ECO:0008006" key="5">
    <source>
        <dbReference type="Google" id="ProtNLM"/>
    </source>
</evidence>
<evidence type="ECO:0000313" key="4">
    <source>
        <dbReference type="Proteomes" id="UP000183529"/>
    </source>
</evidence>
<sequence length="390" mass="41520">MTRNPEGPPSRAANAQSPVRRTAFARRASLTASAIAMTLACIGAPAHAAPGDAAHVYSPHLRPVSHISDTRMRIDTPGGPAEFALYVSRDWDRPQPAVTRAIIVIHGKLRNADTYFHSAETARDAAAAEGANTGADTGVGSGVDTSGTLLIAPQFLATLDFAGRDEPADLLRWDANGWMAGDAAVAPRAVSSYAVLDAIVARLANRTRFPNLRHVIFAGHSGGGQVVQRYAVAARDLGALAQAGIDVRYVVSSPSSYAYFDAERPVPVDAQACPDFDTWKYGMQQRPAYLADRTPAQLEAAYARRRVTYLVGGNDDDPQQKALDRSCPAEAQGPQRVARAHAYFRYLQARHPQGLDQTLHVVPGVGHNGARMLTSACALAAMFDTAGCAP</sequence>
<keyword evidence="2" id="KW-0732">Signal</keyword>